<dbReference type="EMBL" id="UINC01085345">
    <property type="protein sequence ID" value="SVC32801.1"/>
    <property type="molecule type" value="Genomic_DNA"/>
</dbReference>
<name>A0A382LD63_9ZZZZ</name>
<dbReference type="AlphaFoldDB" id="A0A382LD63"/>
<accession>A0A382LD63</accession>
<sequence>MAEKIDNALPEVKDINTSDVDMDRYADKAEKAFEDLMDLGFNVEDRNAGHVFNAAQTMLKNAIEAKNAKADRKLRAIELQLKKMRVDQTEQKNAGYVTNDVIDVDYVVSDRNSLINELTKKLINDK</sequence>
<evidence type="ECO:0000313" key="2">
    <source>
        <dbReference type="EMBL" id="SVC32801.1"/>
    </source>
</evidence>
<organism evidence="2">
    <name type="scientific">marine metagenome</name>
    <dbReference type="NCBI Taxonomy" id="408172"/>
    <lineage>
        <taxon>unclassified sequences</taxon>
        <taxon>metagenomes</taxon>
        <taxon>ecological metagenomes</taxon>
    </lineage>
</organism>
<evidence type="ECO:0000256" key="1">
    <source>
        <dbReference type="SAM" id="Coils"/>
    </source>
</evidence>
<protein>
    <submittedName>
        <fullName evidence="2">Uncharacterized protein</fullName>
    </submittedName>
</protein>
<feature type="coiled-coil region" evidence="1">
    <location>
        <begin position="60"/>
        <end position="87"/>
    </location>
</feature>
<gene>
    <name evidence="2" type="ORF">METZ01_LOCUS285655</name>
</gene>
<proteinExistence type="predicted"/>
<keyword evidence="1" id="KW-0175">Coiled coil</keyword>
<reference evidence="2" key="1">
    <citation type="submission" date="2018-05" db="EMBL/GenBank/DDBJ databases">
        <authorList>
            <person name="Lanie J.A."/>
            <person name="Ng W.-L."/>
            <person name="Kazmierczak K.M."/>
            <person name="Andrzejewski T.M."/>
            <person name="Davidsen T.M."/>
            <person name="Wayne K.J."/>
            <person name="Tettelin H."/>
            <person name="Glass J.I."/>
            <person name="Rusch D."/>
            <person name="Podicherti R."/>
            <person name="Tsui H.-C.T."/>
            <person name="Winkler M.E."/>
        </authorList>
    </citation>
    <scope>NUCLEOTIDE SEQUENCE</scope>
</reference>